<protein>
    <submittedName>
        <fullName evidence="1">Uncharacterized protein</fullName>
    </submittedName>
</protein>
<dbReference type="Proteomes" id="UP000327013">
    <property type="component" value="Chromosome 5"/>
</dbReference>
<keyword evidence="2" id="KW-1185">Reference proteome</keyword>
<name>A0A5N6R7E5_9ROSI</name>
<dbReference type="EMBL" id="CM017325">
    <property type="protein sequence ID" value="KAE8055774.1"/>
    <property type="molecule type" value="Genomic_DNA"/>
</dbReference>
<sequence>MPAHRALPVRESSIDKHMIESQAAQHDHNIPESTRPETLLNMPAWPSPSMGLFPSDLAGAQHGTTRSIYGSSSYAHSYIEICLIF</sequence>
<dbReference type="AlphaFoldDB" id="A0A5N6R7E5"/>
<organism evidence="1 2">
    <name type="scientific">Carpinus fangiana</name>
    <dbReference type="NCBI Taxonomy" id="176857"/>
    <lineage>
        <taxon>Eukaryota</taxon>
        <taxon>Viridiplantae</taxon>
        <taxon>Streptophyta</taxon>
        <taxon>Embryophyta</taxon>
        <taxon>Tracheophyta</taxon>
        <taxon>Spermatophyta</taxon>
        <taxon>Magnoliopsida</taxon>
        <taxon>eudicotyledons</taxon>
        <taxon>Gunneridae</taxon>
        <taxon>Pentapetalae</taxon>
        <taxon>rosids</taxon>
        <taxon>fabids</taxon>
        <taxon>Fagales</taxon>
        <taxon>Betulaceae</taxon>
        <taxon>Carpinus</taxon>
    </lineage>
</organism>
<evidence type="ECO:0000313" key="1">
    <source>
        <dbReference type="EMBL" id="KAE8055774.1"/>
    </source>
</evidence>
<proteinExistence type="predicted"/>
<gene>
    <name evidence="1" type="ORF">FH972_012596</name>
</gene>
<evidence type="ECO:0000313" key="2">
    <source>
        <dbReference type="Proteomes" id="UP000327013"/>
    </source>
</evidence>
<reference evidence="1 2" key="1">
    <citation type="submission" date="2019-06" db="EMBL/GenBank/DDBJ databases">
        <title>A chromosomal-level reference genome of Carpinus fangiana (Coryloideae, Betulaceae).</title>
        <authorList>
            <person name="Yang X."/>
            <person name="Wang Z."/>
            <person name="Zhang L."/>
            <person name="Hao G."/>
            <person name="Liu J."/>
            <person name="Yang Y."/>
        </authorList>
    </citation>
    <scope>NUCLEOTIDE SEQUENCE [LARGE SCALE GENOMIC DNA]</scope>
    <source>
        <strain evidence="1">Cfa_2016G</strain>
        <tissue evidence="1">Leaf</tissue>
    </source>
</reference>
<accession>A0A5N6R7E5</accession>